<dbReference type="PANTHER" id="PTHR34819">
    <property type="entry name" value="LARGE CYSTEINE-RICH PERIPLASMIC PROTEIN OMCB"/>
    <property type="match status" value="1"/>
</dbReference>
<protein>
    <recommendedName>
        <fullName evidence="4">DUF11 domain-containing protein</fullName>
    </recommendedName>
</protein>
<evidence type="ECO:0000313" key="3">
    <source>
        <dbReference type="Proteomes" id="UP000178743"/>
    </source>
</evidence>
<evidence type="ECO:0008006" key="4">
    <source>
        <dbReference type="Google" id="ProtNLM"/>
    </source>
</evidence>
<sequence>MASLEELKKRLYKEKETFGERMVPPELTRTKRAGSVFWQETQRTAKESRWFLWAVAAGLILFVIGIVFFVFGSPTVFRSRAVDVKIEGISEIKSGDRISWRVKIANQSNGMLEDAVLVFNFPNDASPVVGPRPEGIFRERRSLGGVRAGESIAENFDAYVFGGRGTTKKVSAVLEYRPAGASAIFAVDASFEFSVALSPVTVSFNLPSDLRIGQEVEFEVNYVSQADQALANLYSQMNFPDGFEFVSASPSPLPQNKNIWSLGNLPPAESGKIKLKGKVHGADLESKIFKAAIGIFDPAKNSFLAYDESSQTIILRAPFLSVNILANGSNEYAAFPGDTISFDIALRNNLPQEIKNASLEASINGNAVDFASLRVDSGAFRESSKSVVWNSSTHKPFAVLLPNQEERVTFSFKIKSNLVLATDAARPSVRIGAIFNPGVVVQGFEGVDVSGSGNYEMKVSSKLQVVSRALYNNSVIQNAGPLPPKVGEETTYTIILSLANMVNDLDGVVVKSTLPPYMSFKNVIQPADANISFEKVSGEIVWRAGRVPAGTGFLRPALEAAFQVGLIPSQNQIGSSPTIINAAEVSGRDTFTNQTLSARDDPISTDLPDDPSVTFNQKKVVR</sequence>
<dbReference type="Proteomes" id="UP000178743">
    <property type="component" value="Unassembled WGS sequence"/>
</dbReference>
<reference evidence="2 3" key="1">
    <citation type="journal article" date="2016" name="Nat. Commun.">
        <title>Thousands of microbial genomes shed light on interconnected biogeochemical processes in an aquifer system.</title>
        <authorList>
            <person name="Anantharaman K."/>
            <person name="Brown C.T."/>
            <person name="Hug L.A."/>
            <person name="Sharon I."/>
            <person name="Castelle C.J."/>
            <person name="Probst A.J."/>
            <person name="Thomas B.C."/>
            <person name="Singh A."/>
            <person name="Wilkins M.J."/>
            <person name="Karaoz U."/>
            <person name="Brodie E.L."/>
            <person name="Williams K.H."/>
            <person name="Hubbard S.S."/>
            <person name="Banfield J.F."/>
        </authorList>
    </citation>
    <scope>NUCLEOTIDE SEQUENCE [LARGE SCALE GENOMIC DNA]</scope>
</reference>
<accession>A0A1F5W925</accession>
<keyword evidence="1" id="KW-1133">Transmembrane helix</keyword>
<dbReference type="PANTHER" id="PTHR34819:SF3">
    <property type="entry name" value="CELL SURFACE PROTEIN"/>
    <property type="match status" value="1"/>
</dbReference>
<dbReference type="InterPro" id="IPR051172">
    <property type="entry name" value="Chlamydia_OmcB"/>
</dbReference>
<evidence type="ECO:0000313" key="2">
    <source>
        <dbReference type="EMBL" id="OGF72156.1"/>
    </source>
</evidence>
<keyword evidence="1" id="KW-0472">Membrane</keyword>
<gene>
    <name evidence="2" type="ORF">A3C05_02935</name>
</gene>
<dbReference type="AlphaFoldDB" id="A0A1F5W925"/>
<organism evidence="2 3">
    <name type="scientific">Candidatus Giovannonibacteria bacterium RIFCSPHIGHO2_02_FULL_45_40</name>
    <dbReference type="NCBI Taxonomy" id="1798337"/>
    <lineage>
        <taxon>Bacteria</taxon>
        <taxon>Candidatus Giovannoniibacteriota</taxon>
    </lineage>
</organism>
<dbReference type="EMBL" id="MFHP01000024">
    <property type="protein sequence ID" value="OGF72156.1"/>
    <property type="molecule type" value="Genomic_DNA"/>
</dbReference>
<comment type="caution">
    <text evidence="2">The sequence shown here is derived from an EMBL/GenBank/DDBJ whole genome shotgun (WGS) entry which is preliminary data.</text>
</comment>
<keyword evidence="1" id="KW-0812">Transmembrane</keyword>
<name>A0A1F5W925_9BACT</name>
<evidence type="ECO:0000256" key="1">
    <source>
        <dbReference type="SAM" id="Phobius"/>
    </source>
</evidence>
<proteinExistence type="predicted"/>
<feature type="transmembrane region" description="Helical" evidence="1">
    <location>
        <begin position="50"/>
        <end position="71"/>
    </location>
</feature>